<dbReference type="RefSeq" id="WP_108956945.1">
    <property type="nucleotide sequence ID" value="NZ_BEVZ01000010.1"/>
</dbReference>
<accession>A0ABV2YHW8</accession>
<evidence type="ECO:0008006" key="5">
    <source>
        <dbReference type="Google" id="ProtNLM"/>
    </source>
</evidence>
<sequence length="351" mass="34357">MNERPDEQSLGSGLGPDEAELRRLLHQAVDVLEPSDDTLEYLRHAVPARRARKRQALVGMAAAALFAGTAVPAAVHVSTAGSAEDVRAGHVSGRTEVQGGQGDDLHMGVSAGTALPGLPGVTEDLESRGGDSKGGKDAGADASAPASAPTCTAAQLSAPVGELGPVGADGSVSGVFRVYNSSIAGCSVSDPGTVSVSALGAADPARISVVRQAGDQPEYERLLLGPGASYQIRVSWVASGACPTDDPIESPTTSGGTDGGGGDATGGQDGGTSAPPTVGGSTDGRVGSTGNEGGTEDGVTTQLGKSQVNTDGSVVVSYRPQGADAAGAAASVTVPGACAGTVYRTGILAGS</sequence>
<feature type="compositionally biased region" description="Basic and acidic residues" evidence="1">
    <location>
        <begin position="125"/>
        <end position="139"/>
    </location>
</feature>
<evidence type="ECO:0000313" key="4">
    <source>
        <dbReference type="Proteomes" id="UP001550850"/>
    </source>
</evidence>
<proteinExistence type="predicted"/>
<reference evidence="3 4" key="1">
    <citation type="submission" date="2024-06" db="EMBL/GenBank/DDBJ databases">
        <title>The Natural Products Discovery Center: Release of the First 8490 Sequenced Strains for Exploring Actinobacteria Biosynthetic Diversity.</title>
        <authorList>
            <person name="Kalkreuter E."/>
            <person name="Kautsar S.A."/>
            <person name="Yang D."/>
            <person name="Bader C.D."/>
            <person name="Teijaro C.N."/>
            <person name="Fluegel L."/>
            <person name="Davis C.M."/>
            <person name="Simpson J.R."/>
            <person name="Lauterbach L."/>
            <person name="Steele A.D."/>
            <person name="Gui C."/>
            <person name="Meng S."/>
            <person name="Li G."/>
            <person name="Viehrig K."/>
            <person name="Ye F."/>
            <person name="Su P."/>
            <person name="Kiefer A.F."/>
            <person name="Nichols A."/>
            <person name="Cepeda A.J."/>
            <person name="Yan W."/>
            <person name="Fan B."/>
            <person name="Jiang Y."/>
            <person name="Adhikari A."/>
            <person name="Zheng C.-J."/>
            <person name="Schuster L."/>
            <person name="Cowan T.M."/>
            <person name="Smanski M.J."/>
            <person name="Chevrette M.G."/>
            <person name="De Carvalho L.P.S."/>
            <person name="Shen B."/>
        </authorList>
    </citation>
    <scope>NUCLEOTIDE SEQUENCE [LARGE SCALE GENOMIC DNA]</scope>
    <source>
        <strain evidence="3 4">NPDC038104</strain>
    </source>
</reference>
<feature type="region of interest" description="Disordered" evidence="1">
    <location>
        <begin position="86"/>
        <end position="146"/>
    </location>
</feature>
<dbReference type="Proteomes" id="UP001550850">
    <property type="component" value="Unassembled WGS sequence"/>
</dbReference>
<feature type="region of interest" description="Disordered" evidence="1">
    <location>
        <begin position="242"/>
        <end position="309"/>
    </location>
</feature>
<feature type="compositionally biased region" description="Polar residues" evidence="1">
    <location>
        <begin position="298"/>
        <end position="309"/>
    </location>
</feature>
<comment type="caution">
    <text evidence="3">The sequence shown here is derived from an EMBL/GenBank/DDBJ whole genome shotgun (WGS) entry which is preliminary data.</text>
</comment>
<evidence type="ECO:0000256" key="1">
    <source>
        <dbReference type="SAM" id="MobiDB-lite"/>
    </source>
</evidence>
<keyword evidence="2" id="KW-0812">Transmembrane</keyword>
<keyword evidence="4" id="KW-1185">Reference proteome</keyword>
<feature type="compositionally biased region" description="Gly residues" evidence="1">
    <location>
        <begin position="256"/>
        <end position="270"/>
    </location>
</feature>
<gene>
    <name evidence="3" type="ORF">AB0E65_14005</name>
</gene>
<feature type="transmembrane region" description="Helical" evidence="2">
    <location>
        <begin position="56"/>
        <end position="75"/>
    </location>
</feature>
<dbReference type="EMBL" id="JBEZUR010000017">
    <property type="protein sequence ID" value="MEU3555311.1"/>
    <property type="molecule type" value="Genomic_DNA"/>
</dbReference>
<evidence type="ECO:0000313" key="3">
    <source>
        <dbReference type="EMBL" id="MEU3555311.1"/>
    </source>
</evidence>
<name>A0ABV2YHW8_9ACTN</name>
<evidence type="ECO:0000256" key="2">
    <source>
        <dbReference type="SAM" id="Phobius"/>
    </source>
</evidence>
<keyword evidence="2" id="KW-0472">Membrane</keyword>
<keyword evidence="2" id="KW-1133">Transmembrane helix</keyword>
<organism evidence="3 4">
    <name type="scientific">Streptomyces fragilis</name>
    <dbReference type="NCBI Taxonomy" id="67301"/>
    <lineage>
        <taxon>Bacteria</taxon>
        <taxon>Bacillati</taxon>
        <taxon>Actinomycetota</taxon>
        <taxon>Actinomycetes</taxon>
        <taxon>Kitasatosporales</taxon>
        <taxon>Streptomycetaceae</taxon>
        <taxon>Streptomyces</taxon>
    </lineage>
</organism>
<protein>
    <recommendedName>
        <fullName evidence="5">DUF4232 domain-containing protein</fullName>
    </recommendedName>
</protein>